<dbReference type="AlphaFoldDB" id="A0A1B0ZPN8"/>
<dbReference type="RefSeq" id="WP_082996015.1">
    <property type="nucleotide sequence ID" value="NZ_CP015124.1"/>
</dbReference>
<keyword evidence="2" id="KW-1185">Reference proteome</keyword>
<evidence type="ECO:0000313" key="2">
    <source>
        <dbReference type="Proteomes" id="UP000092565"/>
    </source>
</evidence>
<dbReference type="Pfam" id="PF13671">
    <property type="entry name" value="AAA_33"/>
    <property type="match status" value="1"/>
</dbReference>
<evidence type="ECO:0008006" key="3">
    <source>
        <dbReference type="Google" id="ProtNLM"/>
    </source>
</evidence>
<dbReference type="InterPro" id="IPR027417">
    <property type="entry name" value="P-loop_NTPase"/>
</dbReference>
<organism evidence="1 2">
    <name type="scientific">Phaeobacter gallaeciensis</name>
    <dbReference type="NCBI Taxonomy" id="60890"/>
    <lineage>
        <taxon>Bacteria</taxon>
        <taxon>Pseudomonadati</taxon>
        <taxon>Pseudomonadota</taxon>
        <taxon>Alphaproteobacteria</taxon>
        <taxon>Rhodobacterales</taxon>
        <taxon>Roseobacteraceae</taxon>
        <taxon>Phaeobacter</taxon>
    </lineage>
</organism>
<gene>
    <name evidence="1" type="ORF">JL2886_01233</name>
</gene>
<dbReference type="SUPFAM" id="SSF52540">
    <property type="entry name" value="P-loop containing nucleoside triphosphate hydrolases"/>
    <property type="match status" value="1"/>
</dbReference>
<sequence>MNQLPHSQRSRIATAPGHGLMRGLKIEFFGLPGSGKTTVAREVHAALARRHPDLIFAPDFFRDEAGKTTRATAKLRLILSNLGHDGGSRNAVRQTLAIQQPHLRDKLRAVSTVATVMAFYARLERHGMSAILDQGLLQALWSVQLRALNGDTQSLMGDGLSGAVTDSRIYVSVATPATICADRLAARHSKHSRLQVRDATDAERTWERAEFLRRSILNTLTAVGHARGIAPRIITVDGTARPDETAHQIVTQLLADGTRRVPRRRMKERGLHA</sequence>
<dbReference type="Proteomes" id="UP000092565">
    <property type="component" value="Chromosome"/>
</dbReference>
<dbReference type="OrthoDB" id="8421785at2"/>
<reference evidence="1 2" key="1">
    <citation type="submission" date="2016-04" db="EMBL/GenBank/DDBJ databases">
        <authorList>
            <person name="Evans L.H."/>
            <person name="Alamgir A."/>
            <person name="Owens N."/>
            <person name="Weber N.D."/>
            <person name="Virtaneva K."/>
            <person name="Barbian K."/>
            <person name="Babar A."/>
            <person name="Rosenke K."/>
        </authorList>
    </citation>
    <scope>NUCLEOTIDE SEQUENCE [LARGE SCALE GENOMIC DNA]</scope>
    <source>
        <strain evidence="1 2">JL2886</strain>
    </source>
</reference>
<evidence type="ECO:0000313" key="1">
    <source>
        <dbReference type="EMBL" id="ANP36153.1"/>
    </source>
</evidence>
<accession>A0A1B0ZPN8</accession>
<name>A0A1B0ZPN8_9RHOB</name>
<dbReference type="Gene3D" id="3.40.50.300">
    <property type="entry name" value="P-loop containing nucleotide triphosphate hydrolases"/>
    <property type="match status" value="1"/>
</dbReference>
<dbReference type="EMBL" id="CP015124">
    <property type="protein sequence ID" value="ANP36153.1"/>
    <property type="molecule type" value="Genomic_DNA"/>
</dbReference>
<protein>
    <recommendedName>
        <fullName evidence="3">Thymidylate kinase</fullName>
    </recommendedName>
</protein>
<proteinExistence type="predicted"/>